<dbReference type="GO" id="GO:0005576">
    <property type="term" value="C:extracellular region"/>
    <property type="evidence" value="ECO:0007669"/>
    <property type="project" value="InterPro"/>
</dbReference>
<name>A0A084FYI1_PSEDA</name>
<dbReference type="Proteomes" id="UP000028545">
    <property type="component" value="Unassembled WGS sequence"/>
</dbReference>
<dbReference type="GeneID" id="27728255"/>
<accession>A0A084FYI1</accession>
<keyword evidence="1" id="KW-0378">Hydrolase</keyword>
<feature type="compositionally biased region" description="Polar residues" evidence="2">
    <location>
        <begin position="355"/>
        <end position="370"/>
    </location>
</feature>
<dbReference type="OrthoDB" id="5226087at2759"/>
<dbReference type="KEGG" id="sapo:SAPIO_CDS9183"/>
<evidence type="ECO:0000313" key="5">
    <source>
        <dbReference type="Proteomes" id="UP000028545"/>
    </source>
</evidence>
<dbReference type="InterPro" id="IPR036573">
    <property type="entry name" value="CBM_sf_5/12"/>
</dbReference>
<keyword evidence="5" id="KW-1185">Reference proteome</keyword>
<dbReference type="GO" id="GO:0005975">
    <property type="term" value="P:carbohydrate metabolic process"/>
    <property type="evidence" value="ECO:0007669"/>
    <property type="project" value="InterPro"/>
</dbReference>
<feature type="domain" description="Chitin-binding type-3" evidence="3">
    <location>
        <begin position="183"/>
        <end position="229"/>
    </location>
</feature>
<feature type="region of interest" description="Disordered" evidence="2">
    <location>
        <begin position="642"/>
        <end position="664"/>
    </location>
</feature>
<feature type="region of interest" description="Disordered" evidence="2">
    <location>
        <begin position="353"/>
        <end position="378"/>
    </location>
</feature>
<evidence type="ECO:0000259" key="3">
    <source>
        <dbReference type="SMART" id="SM00495"/>
    </source>
</evidence>
<dbReference type="Gene3D" id="2.10.10.20">
    <property type="entry name" value="Carbohydrate-binding module superfamily 5/12"/>
    <property type="match status" value="1"/>
</dbReference>
<dbReference type="SMART" id="SM00495">
    <property type="entry name" value="ChtBD3"/>
    <property type="match status" value="1"/>
</dbReference>
<dbReference type="InterPro" id="IPR003610">
    <property type="entry name" value="CBM5/12"/>
</dbReference>
<dbReference type="SUPFAM" id="SSF51055">
    <property type="entry name" value="Carbohydrate binding domain"/>
    <property type="match status" value="1"/>
</dbReference>
<sequence>MTESLFRLLLIRPPVEQDPEAPSIELAQKSTFQTELAIALSATDARAETLKVAQAFIEGSTFIKNFGANELVKSLKRLGVLLDEASFGNDLPAASVLQFTEQVFGVPAAEVIEKPEFVTLLTDLRDVIVAGSHSLPLEEYVNLLRDAILIQDAVAKSEQSSALEKKVITPDTEVSALAVVLAVPEWQTQTVYKVGDQTTWNGITYVCIQAHTSVVGWEPPRTPALWVRATIEDPPDPTPSGPTNVFNLRKRSLLLPNEKSLTSIIAAPPDEGTPDGDNEKEVESLIKRHGQIKSAITELTSIDTAHIKTSVQEKGDAVDVPSNLSILKSLSAQVQYATDLRAVNIDQFRAAAARSGTNPTNPSILASATATDGAEPGRDPLALLDTAGTASAVGLVQQIASIAPALTGVTSFEPSNTIDSAPTLTDSAPLSTVTQGVLTSFDIKPSTVGLPDVVKTLRSGLSKVEGDLAALVPSFETTKVTFIAGKAVVSKEPVPSSYSKFATGIDFRNIAPRAPQVPIRGLDTSDTRIPKTRGKISSVGVGDLIIVKQQLIGYEGADIAHIENVLKGESKKREHTSTTRSETVVTTEEETTTEDSRDLSSTSRFEMSQETSSTIKEQFDVKGSVQVTAKYGPAVEFTAKAEGGYSRSKESATKSASKFSQDVTEKASKKVTERVLKKQTVTNSSEVVEINSHGIENSTGSVNVSGVYQWVNKIYEAQMFNYGLRALFDFMIPEPGAFTIDTMVKAADSAAALTKPTPFPLGPSQILESTYEYWVKSYQATDVKPPPPDYVTVSDTFSASDLGEKNSANHTGTIALDKGYEAVHARIGESGSFWTDGHSVTVIVGNATSRTDTAGVRTVTLARQRGSIPWAVHTFRMSSTTVTVEITASITEDAFKEWQADTHAKLTQAYRARLQEYEEKLATLELQAGITIQGRNPASNAITVKQELKKNCISIITGQHYDAFDSISTSQYGPFINLDEAEAEGEYVRFFEQAFEWENLMYVLYPYFWGRKGKWAEKLAIEDSDPEFEEFLKAGFCRVQVPARPGFEAAIDHFMQFGELWNGGPLPAISSPLFLPIADEIAERAQKPGDEIPQGDPWKVRVPTSLVKLRQDDKLPKWKKVDGEWVPDEA</sequence>
<organism evidence="4 5">
    <name type="scientific">Pseudallescheria apiosperma</name>
    <name type="common">Scedosporium apiospermum</name>
    <dbReference type="NCBI Taxonomy" id="563466"/>
    <lineage>
        <taxon>Eukaryota</taxon>
        <taxon>Fungi</taxon>
        <taxon>Dikarya</taxon>
        <taxon>Ascomycota</taxon>
        <taxon>Pezizomycotina</taxon>
        <taxon>Sordariomycetes</taxon>
        <taxon>Hypocreomycetidae</taxon>
        <taxon>Microascales</taxon>
        <taxon>Microascaceae</taxon>
        <taxon>Scedosporium</taxon>
    </lineage>
</organism>
<feature type="region of interest" description="Disordered" evidence="2">
    <location>
        <begin position="570"/>
        <end position="613"/>
    </location>
</feature>
<dbReference type="VEuPathDB" id="FungiDB:SAPIO_CDS9183"/>
<dbReference type="GO" id="GO:0030246">
    <property type="term" value="F:carbohydrate binding"/>
    <property type="evidence" value="ECO:0007669"/>
    <property type="project" value="InterPro"/>
</dbReference>
<dbReference type="RefSeq" id="XP_016639942.1">
    <property type="nucleotide sequence ID" value="XM_016790639.1"/>
</dbReference>
<comment type="caution">
    <text evidence="4">The sequence shown here is derived from an EMBL/GenBank/DDBJ whole genome shotgun (WGS) entry which is preliminary data.</text>
</comment>
<proteinExistence type="predicted"/>
<dbReference type="GO" id="GO:0004553">
    <property type="term" value="F:hydrolase activity, hydrolyzing O-glycosyl compounds"/>
    <property type="evidence" value="ECO:0007669"/>
    <property type="project" value="InterPro"/>
</dbReference>
<dbReference type="OMA" id="QFGELWN"/>
<dbReference type="Pfam" id="PF02839">
    <property type="entry name" value="CBM_5_12"/>
    <property type="match status" value="1"/>
</dbReference>
<dbReference type="CDD" id="cd12214">
    <property type="entry name" value="ChiA1_BD"/>
    <property type="match status" value="1"/>
</dbReference>
<protein>
    <recommendedName>
        <fullName evidence="3">Chitin-binding type-3 domain-containing protein</fullName>
    </recommendedName>
</protein>
<feature type="compositionally biased region" description="Polar residues" evidence="2">
    <location>
        <begin position="653"/>
        <end position="662"/>
    </location>
</feature>
<dbReference type="AlphaFoldDB" id="A0A084FYI1"/>
<evidence type="ECO:0000313" key="4">
    <source>
        <dbReference type="EMBL" id="KEZ40143.1"/>
    </source>
</evidence>
<gene>
    <name evidence="4" type="ORF">SAPIO_CDS9183</name>
</gene>
<reference evidence="4 5" key="1">
    <citation type="journal article" date="2014" name="Genome Announc.">
        <title>Draft genome sequence of the pathogenic fungus Scedosporium apiospermum.</title>
        <authorList>
            <person name="Vandeputte P."/>
            <person name="Ghamrawi S."/>
            <person name="Rechenmann M."/>
            <person name="Iltis A."/>
            <person name="Giraud S."/>
            <person name="Fleury M."/>
            <person name="Thornton C."/>
            <person name="Delhaes L."/>
            <person name="Meyer W."/>
            <person name="Papon N."/>
            <person name="Bouchara J.P."/>
        </authorList>
    </citation>
    <scope>NUCLEOTIDE SEQUENCE [LARGE SCALE GENOMIC DNA]</scope>
    <source>
        <strain evidence="4 5">IHEM 14462</strain>
    </source>
</reference>
<evidence type="ECO:0000256" key="2">
    <source>
        <dbReference type="SAM" id="MobiDB-lite"/>
    </source>
</evidence>
<evidence type="ECO:0000256" key="1">
    <source>
        <dbReference type="ARBA" id="ARBA00022801"/>
    </source>
</evidence>
<dbReference type="EMBL" id="JOWA01000132">
    <property type="protein sequence ID" value="KEZ40143.1"/>
    <property type="molecule type" value="Genomic_DNA"/>
</dbReference>
<dbReference type="HOGENOM" id="CLU_276696_0_0_1"/>